<feature type="region of interest" description="Disordered" evidence="1">
    <location>
        <begin position="1"/>
        <end position="48"/>
    </location>
</feature>
<evidence type="ECO:0000256" key="1">
    <source>
        <dbReference type="SAM" id="MobiDB-lite"/>
    </source>
</evidence>
<evidence type="ECO:0008006" key="4">
    <source>
        <dbReference type="Google" id="ProtNLM"/>
    </source>
</evidence>
<name>A0ABW0IZH3_9HYPH</name>
<dbReference type="Proteomes" id="UP001596053">
    <property type="component" value="Unassembled WGS sequence"/>
</dbReference>
<dbReference type="EMBL" id="JBHSLW010000081">
    <property type="protein sequence ID" value="MFC5423587.1"/>
    <property type="molecule type" value="Genomic_DNA"/>
</dbReference>
<accession>A0ABW0IZH3</accession>
<organism evidence="2 3">
    <name type="scientific">Bosea eneae</name>
    <dbReference type="NCBI Taxonomy" id="151454"/>
    <lineage>
        <taxon>Bacteria</taxon>
        <taxon>Pseudomonadati</taxon>
        <taxon>Pseudomonadota</taxon>
        <taxon>Alphaproteobacteria</taxon>
        <taxon>Hyphomicrobiales</taxon>
        <taxon>Boseaceae</taxon>
        <taxon>Bosea</taxon>
    </lineage>
</organism>
<gene>
    <name evidence="2" type="ORF">ACFPOB_29020</name>
</gene>
<sequence length="144" mass="15635">MSKLSISQRAPDAIVEEDDGEQPARGPAVVVESDDDGEPKAGQLPARATLNDDGSVTLALVKPVTLTIRKGDSEKQETYAELTFRELTGADLRLVAQEKDEMKRTILTLARATGMTSIRMNVLFDRLAQRDVGGATAVIAYFQE</sequence>
<proteinExistence type="predicted"/>
<comment type="caution">
    <text evidence="2">The sequence shown here is derived from an EMBL/GenBank/DDBJ whole genome shotgun (WGS) entry which is preliminary data.</text>
</comment>
<reference evidence="3" key="1">
    <citation type="journal article" date="2019" name="Int. J. Syst. Evol. Microbiol.">
        <title>The Global Catalogue of Microorganisms (GCM) 10K type strain sequencing project: providing services to taxonomists for standard genome sequencing and annotation.</title>
        <authorList>
            <consortium name="The Broad Institute Genomics Platform"/>
            <consortium name="The Broad Institute Genome Sequencing Center for Infectious Disease"/>
            <person name="Wu L."/>
            <person name="Ma J."/>
        </authorList>
    </citation>
    <scope>NUCLEOTIDE SEQUENCE [LARGE SCALE GENOMIC DNA]</scope>
    <source>
        <strain evidence="3">NCAIM B.01391</strain>
    </source>
</reference>
<dbReference type="RefSeq" id="WP_377801671.1">
    <property type="nucleotide sequence ID" value="NZ_JBHSLW010000081.1"/>
</dbReference>
<protein>
    <recommendedName>
        <fullName evidence="4">Tail assembly chaperone E/41/14-like protein</fullName>
    </recommendedName>
</protein>
<keyword evidence="3" id="KW-1185">Reference proteome</keyword>
<evidence type="ECO:0000313" key="3">
    <source>
        <dbReference type="Proteomes" id="UP001596053"/>
    </source>
</evidence>
<evidence type="ECO:0000313" key="2">
    <source>
        <dbReference type="EMBL" id="MFC5423587.1"/>
    </source>
</evidence>